<dbReference type="Proteomes" id="UP001157502">
    <property type="component" value="Chromosome 12"/>
</dbReference>
<dbReference type="EMBL" id="CM055739">
    <property type="protein sequence ID" value="KAJ8003841.1"/>
    <property type="molecule type" value="Genomic_DNA"/>
</dbReference>
<sequence length="81" mass="8759">MMKPRVELFDFFHNSKSSTHKSYCPNGQPEAPSTGPQPGNPSATSGGMGHRALFALERARVPAALPALRPPYCLESRAFTS</sequence>
<evidence type="ECO:0000313" key="2">
    <source>
        <dbReference type="Proteomes" id="UP001157502"/>
    </source>
</evidence>
<proteinExistence type="predicted"/>
<name>A0ACC2GJI1_DALPE</name>
<evidence type="ECO:0000313" key="1">
    <source>
        <dbReference type="EMBL" id="KAJ8003841.1"/>
    </source>
</evidence>
<gene>
    <name evidence="1" type="ORF">DPEC_G00152590</name>
</gene>
<reference evidence="1" key="1">
    <citation type="submission" date="2021-05" db="EMBL/GenBank/DDBJ databases">
        <authorList>
            <person name="Pan Q."/>
            <person name="Jouanno E."/>
            <person name="Zahm M."/>
            <person name="Klopp C."/>
            <person name="Cabau C."/>
            <person name="Louis A."/>
            <person name="Berthelot C."/>
            <person name="Parey E."/>
            <person name="Roest Crollius H."/>
            <person name="Montfort J."/>
            <person name="Robinson-Rechavi M."/>
            <person name="Bouchez O."/>
            <person name="Lampietro C."/>
            <person name="Lopez Roques C."/>
            <person name="Donnadieu C."/>
            <person name="Postlethwait J."/>
            <person name="Bobe J."/>
            <person name="Dillon D."/>
            <person name="Chandos A."/>
            <person name="von Hippel F."/>
            <person name="Guiguen Y."/>
        </authorList>
    </citation>
    <scope>NUCLEOTIDE SEQUENCE</scope>
    <source>
        <strain evidence="1">YG-Jan2019</strain>
    </source>
</reference>
<accession>A0ACC2GJI1</accession>
<organism evidence="1 2">
    <name type="scientific">Dallia pectoralis</name>
    <name type="common">Alaska blackfish</name>
    <dbReference type="NCBI Taxonomy" id="75939"/>
    <lineage>
        <taxon>Eukaryota</taxon>
        <taxon>Metazoa</taxon>
        <taxon>Chordata</taxon>
        <taxon>Craniata</taxon>
        <taxon>Vertebrata</taxon>
        <taxon>Euteleostomi</taxon>
        <taxon>Actinopterygii</taxon>
        <taxon>Neopterygii</taxon>
        <taxon>Teleostei</taxon>
        <taxon>Protacanthopterygii</taxon>
        <taxon>Esociformes</taxon>
        <taxon>Umbridae</taxon>
        <taxon>Dallia</taxon>
    </lineage>
</organism>
<feature type="non-terminal residue" evidence="1">
    <location>
        <position position="81"/>
    </location>
</feature>
<protein>
    <submittedName>
        <fullName evidence="1">Uncharacterized protein</fullName>
    </submittedName>
</protein>
<keyword evidence="2" id="KW-1185">Reference proteome</keyword>
<comment type="caution">
    <text evidence="1">The sequence shown here is derived from an EMBL/GenBank/DDBJ whole genome shotgun (WGS) entry which is preliminary data.</text>
</comment>